<accession>A0AAE0UD53</accession>
<reference evidence="1" key="1">
    <citation type="journal article" date="2023" name="Mol. Phylogenet. Evol.">
        <title>Genome-scale phylogeny and comparative genomics of the fungal order Sordariales.</title>
        <authorList>
            <person name="Hensen N."/>
            <person name="Bonometti L."/>
            <person name="Westerberg I."/>
            <person name="Brannstrom I.O."/>
            <person name="Guillou S."/>
            <person name="Cros-Aarteil S."/>
            <person name="Calhoun S."/>
            <person name="Haridas S."/>
            <person name="Kuo A."/>
            <person name="Mondo S."/>
            <person name="Pangilinan J."/>
            <person name="Riley R."/>
            <person name="LaButti K."/>
            <person name="Andreopoulos B."/>
            <person name="Lipzen A."/>
            <person name="Chen C."/>
            <person name="Yan M."/>
            <person name="Daum C."/>
            <person name="Ng V."/>
            <person name="Clum A."/>
            <person name="Steindorff A."/>
            <person name="Ohm R.A."/>
            <person name="Martin F."/>
            <person name="Silar P."/>
            <person name="Natvig D.O."/>
            <person name="Lalanne C."/>
            <person name="Gautier V."/>
            <person name="Ament-Velasquez S.L."/>
            <person name="Kruys A."/>
            <person name="Hutchinson M.I."/>
            <person name="Powell A.J."/>
            <person name="Barry K."/>
            <person name="Miller A.N."/>
            <person name="Grigoriev I.V."/>
            <person name="Debuchy R."/>
            <person name="Gladieux P."/>
            <person name="Hiltunen Thoren M."/>
            <person name="Johannesson H."/>
        </authorList>
    </citation>
    <scope>NUCLEOTIDE SEQUENCE</scope>
    <source>
        <strain evidence="1">FGSC 1904</strain>
    </source>
</reference>
<sequence>MMGVVTDWYALMRNAFRCASSGGYVESMVSSAFFQSDDGSVKKGSALEQWHSIFWKGGEKLGRSFKVIEDDLQIKAMEEAGFVDITVKNIKIPLGIWPEDKRLAEIGLWWKISLESDLEGYLNYLCNVLLGWSAEETTAYCAHVRKEWADPNIHGWVWLRVVYGRKP</sequence>
<evidence type="ECO:0000313" key="1">
    <source>
        <dbReference type="EMBL" id="KAK3399772.1"/>
    </source>
</evidence>
<keyword evidence="2" id="KW-1185">Reference proteome</keyword>
<dbReference type="SUPFAM" id="SSF53335">
    <property type="entry name" value="S-adenosyl-L-methionine-dependent methyltransferases"/>
    <property type="match status" value="1"/>
</dbReference>
<dbReference type="InterPro" id="IPR029063">
    <property type="entry name" value="SAM-dependent_MTases_sf"/>
</dbReference>
<proteinExistence type="predicted"/>
<dbReference type="Proteomes" id="UP001281003">
    <property type="component" value="Unassembled WGS sequence"/>
</dbReference>
<dbReference type="EMBL" id="JAUTDP010000004">
    <property type="protein sequence ID" value="KAK3399772.1"/>
    <property type="molecule type" value="Genomic_DNA"/>
</dbReference>
<name>A0AAE0UD53_SORBR</name>
<comment type="caution">
    <text evidence="1">The sequence shown here is derived from an EMBL/GenBank/DDBJ whole genome shotgun (WGS) entry which is preliminary data.</text>
</comment>
<dbReference type="AlphaFoldDB" id="A0AAE0UD53"/>
<evidence type="ECO:0000313" key="2">
    <source>
        <dbReference type="Proteomes" id="UP001281003"/>
    </source>
</evidence>
<gene>
    <name evidence="1" type="ORF">B0T20DRAFT_406937</name>
</gene>
<organism evidence="1 2">
    <name type="scientific">Sordaria brevicollis</name>
    <dbReference type="NCBI Taxonomy" id="83679"/>
    <lineage>
        <taxon>Eukaryota</taxon>
        <taxon>Fungi</taxon>
        <taxon>Dikarya</taxon>
        <taxon>Ascomycota</taxon>
        <taxon>Pezizomycotina</taxon>
        <taxon>Sordariomycetes</taxon>
        <taxon>Sordariomycetidae</taxon>
        <taxon>Sordariales</taxon>
        <taxon>Sordariaceae</taxon>
        <taxon>Sordaria</taxon>
    </lineage>
</organism>
<protein>
    <submittedName>
        <fullName evidence="1">Uncharacterized protein</fullName>
    </submittedName>
</protein>
<reference evidence="1" key="2">
    <citation type="submission" date="2023-07" db="EMBL/GenBank/DDBJ databases">
        <authorList>
            <consortium name="Lawrence Berkeley National Laboratory"/>
            <person name="Haridas S."/>
            <person name="Hensen N."/>
            <person name="Bonometti L."/>
            <person name="Westerberg I."/>
            <person name="Brannstrom I.O."/>
            <person name="Guillou S."/>
            <person name="Cros-Aarteil S."/>
            <person name="Calhoun S."/>
            <person name="Kuo A."/>
            <person name="Mondo S."/>
            <person name="Pangilinan J."/>
            <person name="Riley R."/>
            <person name="LaButti K."/>
            <person name="Andreopoulos B."/>
            <person name="Lipzen A."/>
            <person name="Chen C."/>
            <person name="Yanf M."/>
            <person name="Daum C."/>
            <person name="Ng V."/>
            <person name="Clum A."/>
            <person name="Steindorff A."/>
            <person name="Ohm R."/>
            <person name="Martin F."/>
            <person name="Silar P."/>
            <person name="Natvig D."/>
            <person name="Lalanne C."/>
            <person name="Gautier V."/>
            <person name="Ament-velasquez S.L."/>
            <person name="Kruys A."/>
            <person name="Hutchinson M.I."/>
            <person name="Powell A.J."/>
            <person name="Barry K."/>
            <person name="Miller A.N."/>
            <person name="Grigoriev I.V."/>
            <person name="Debuchy R."/>
            <person name="Gladieux P."/>
            <person name="Thoren M.H."/>
            <person name="Johannesson H."/>
        </authorList>
    </citation>
    <scope>NUCLEOTIDE SEQUENCE</scope>
    <source>
        <strain evidence="1">FGSC 1904</strain>
    </source>
</reference>